<keyword evidence="4" id="KW-1185">Reference proteome</keyword>
<evidence type="ECO:0000313" key="3">
    <source>
        <dbReference type="EMBL" id="TKK83221.1"/>
    </source>
</evidence>
<reference evidence="2 4" key="1">
    <citation type="submission" date="2019-04" db="EMBL/GenBank/DDBJ databases">
        <title>Kribbella sp. NEAU-THZ 27 nov., a novel actinomycete isolated from soil.</title>
        <authorList>
            <person name="Duan L."/>
        </authorList>
    </citation>
    <scope>NUCLEOTIDE SEQUENCE [LARGE SCALE GENOMIC DNA]</scope>
    <source>
        <strain evidence="2">NEAU-THZ 27</strain>
        <strain evidence="4">NEAU-THZ27</strain>
    </source>
</reference>
<comment type="caution">
    <text evidence="2">The sequence shown here is derived from an EMBL/GenBank/DDBJ whole genome shotgun (WGS) entry which is preliminary data.</text>
</comment>
<dbReference type="OrthoDB" id="7059908at2"/>
<protein>
    <submittedName>
        <fullName evidence="2">DUF4145 domain-containing protein</fullName>
    </submittedName>
</protein>
<feature type="domain" description="DUF4145" evidence="1">
    <location>
        <begin position="95"/>
        <end position="173"/>
    </location>
</feature>
<evidence type="ECO:0000313" key="2">
    <source>
        <dbReference type="EMBL" id="TKK79151.1"/>
    </source>
</evidence>
<dbReference type="EMBL" id="SZPZ01000001">
    <property type="protein sequence ID" value="TKK83221.1"/>
    <property type="molecule type" value="Genomic_DNA"/>
</dbReference>
<dbReference type="InterPro" id="IPR025285">
    <property type="entry name" value="DUF4145"/>
</dbReference>
<evidence type="ECO:0000313" key="4">
    <source>
        <dbReference type="Proteomes" id="UP000305836"/>
    </source>
</evidence>
<dbReference type="Pfam" id="PF13643">
    <property type="entry name" value="DUF4145"/>
    <property type="match status" value="1"/>
</dbReference>
<dbReference type="EMBL" id="SZPZ01000002">
    <property type="protein sequence ID" value="TKK79151.1"/>
    <property type="molecule type" value="Genomic_DNA"/>
</dbReference>
<evidence type="ECO:0000259" key="1">
    <source>
        <dbReference type="Pfam" id="PF13643"/>
    </source>
</evidence>
<proteinExistence type="predicted"/>
<accession>A0A4U3LT19</accession>
<name>A0A4U3LT19_9ACTN</name>
<gene>
    <name evidence="3" type="ORF">FDA38_10975</name>
    <name evidence="2" type="ORF">FDA38_12020</name>
</gene>
<organism evidence="2 4">
    <name type="scientific">Kribbella jiaozuonensis</name>
    <dbReference type="NCBI Taxonomy" id="2575441"/>
    <lineage>
        <taxon>Bacteria</taxon>
        <taxon>Bacillati</taxon>
        <taxon>Actinomycetota</taxon>
        <taxon>Actinomycetes</taxon>
        <taxon>Propionibacteriales</taxon>
        <taxon>Kribbellaceae</taxon>
        <taxon>Kribbella</taxon>
    </lineage>
</organism>
<dbReference type="AlphaFoldDB" id="A0A4U3LT19"/>
<dbReference type="Proteomes" id="UP000305836">
    <property type="component" value="Unassembled WGS sequence"/>
</dbReference>
<sequence>MGFDQSMTFRDCPWCGLTHTQMGIAAPLSSYAGRDGRARYWTPLTCPACGGAMLVEHNGPDQHIHQELQIVPAGDNLGQAIKHLPPDVAQYYSDAIKVLRAGVPDAAAVQLRRTLEAAAAHYGAAEKTLVNSIKKLIADGHVTTSFGDVLHHVRVVGNLGAHHTDVRVDTDAAQRVLLFTAALLRDLFELPAELAALKAETPADADDAPGATPAPSP</sequence>